<dbReference type="AlphaFoldDB" id="A0A9D2DWQ8"/>
<dbReference type="SMART" id="SM00354">
    <property type="entry name" value="HTH_LACI"/>
    <property type="match status" value="1"/>
</dbReference>
<dbReference type="GO" id="GO:0003700">
    <property type="term" value="F:DNA-binding transcription factor activity"/>
    <property type="evidence" value="ECO:0007669"/>
    <property type="project" value="TreeGrafter"/>
</dbReference>
<organism evidence="5 6">
    <name type="scientific">Candidatus Gallimonas intestinigallinarum</name>
    <dbReference type="NCBI Taxonomy" id="2838604"/>
    <lineage>
        <taxon>Bacteria</taxon>
        <taxon>Bacillati</taxon>
        <taxon>Bacillota</taxon>
        <taxon>Clostridia</taxon>
        <taxon>Candidatus Gallimonas</taxon>
    </lineage>
</organism>
<dbReference type="PROSITE" id="PS50932">
    <property type="entry name" value="HTH_LACI_2"/>
    <property type="match status" value="1"/>
</dbReference>
<dbReference type="InterPro" id="IPR000843">
    <property type="entry name" value="HTH_LacI"/>
</dbReference>
<name>A0A9D2DWQ8_9FIRM</name>
<reference evidence="5" key="1">
    <citation type="journal article" date="2021" name="PeerJ">
        <title>Extensive microbial diversity within the chicken gut microbiome revealed by metagenomics and culture.</title>
        <authorList>
            <person name="Gilroy R."/>
            <person name="Ravi A."/>
            <person name="Getino M."/>
            <person name="Pursley I."/>
            <person name="Horton D.L."/>
            <person name="Alikhan N.F."/>
            <person name="Baker D."/>
            <person name="Gharbi K."/>
            <person name="Hall N."/>
            <person name="Watson M."/>
            <person name="Adriaenssens E.M."/>
            <person name="Foster-Nyarko E."/>
            <person name="Jarju S."/>
            <person name="Secka A."/>
            <person name="Antonio M."/>
            <person name="Oren A."/>
            <person name="Chaudhuri R.R."/>
            <person name="La Ragione R."/>
            <person name="Hildebrand F."/>
            <person name="Pallen M.J."/>
        </authorList>
    </citation>
    <scope>NUCLEOTIDE SEQUENCE</scope>
    <source>
        <strain evidence="5">CHK33-5263</strain>
    </source>
</reference>
<proteinExistence type="predicted"/>
<keyword evidence="2" id="KW-0238">DNA-binding</keyword>
<dbReference type="EMBL" id="DXBS01000059">
    <property type="protein sequence ID" value="HIZ24408.1"/>
    <property type="molecule type" value="Genomic_DNA"/>
</dbReference>
<dbReference type="Gene3D" id="3.40.50.2300">
    <property type="match status" value="2"/>
</dbReference>
<dbReference type="PROSITE" id="PS00356">
    <property type="entry name" value="HTH_LACI_1"/>
    <property type="match status" value="1"/>
</dbReference>
<reference evidence="5" key="2">
    <citation type="submission" date="2021-04" db="EMBL/GenBank/DDBJ databases">
        <authorList>
            <person name="Gilroy R."/>
        </authorList>
    </citation>
    <scope>NUCLEOTIDE SEQUENCE</scope>
    <source>
        <strain evidence="5">CHK33-5263</strain>
    </source>
</reference>
<evidence type="ECO:0000256" key="1">
    <source>
        <dbReference type="ARBA" id="ARBA00023015"/>
    </source>
</evidence>
<feature type="domain" description="HTH lacI-type" evidence="4">
    <location>
        <begin position="2"/>
        <end position="56"/>
    </location>
</feature>
<dbReference type="Pfam" id="PF00356">
    <property type="entry name" value="LacI"/>
    <property type="match status" value="1"/>
</dbReference>
<evidence type="ECO:0000313" key="6">
    <source>
        <dbReference type="Proteomes" id="UP000824044"/>
    </source>
</evidence>
<dbReference type="Pfam" id="PF00532">
    <property type="entry name" value="Peripla_BP_1"/>
    <property type="match status" value="1"/>
</dbReference>
<dbReference type="CDD" id="cd06267">
    <property type="entry name" value="PBP1_LacI_sugar_binding-like"/>
    <property type="match status" value="1"/>
</dbReference>
<evidence type="ECO:0000256" key="2">
    <source>
        <dbReference type="ARBA" id="ARBA00023125"/>
    </source>
</evidence>
<comment type="caution">
    <text evidence="5">The sequence shown here is derived from an EMBL/GenBank/DDBJ whole genome shotgun (WGS) entry which is preliminary data.</text>
</comment>
<dbReference type="PANTHER" id="PTHR30146:SF154">
    <property type="entry name" value="TRANSCRIPTION REGULATOR, MEMBER OF GALR FAMILY"/>
    <property type="match status" value="1"/>
</dbReference>
<dbReference type="PANTHER" id="PTHR30146">
    <property type="entry name" value="LACI-RELATED TRANSCRIPTIONAL REPRESSOR"/>
    <property type="match status" value="1"/>
</dbReference>
<dbReference type="InterPro" id="IPR001761">
    <property type="entry name" value="Peripla_BP/Lac1_sug-bd_dom"/>
</dbReference>
<gene>
    <name evidence="5" type="ORF">H9812_02895</name>
</gene>
<evidence type="ECO:0000313" key="5">
    <source>
        <dbReference type="EMBL" id="HIZ24408.1"/>
    </source>
</evidence>
<dbReference type="SUPFAM" id="SSF53822">
    <property type="entry name" value="Periplasmic binding protein-like I"/>
    <property type="match status" value="1"/>
</dbReference>
<dbReference type="InterPro" id="IPR028082">
    <property type="entry name" value="Peripla_BP_I"/>
</dbReference>
<sequence length="331" mass="37696">MVTIKDVAKYAGVSSATASRAIRNIGYMRPETREKVLQAVEALGYIADQAAQQLKNGMSNVVGIIVSDVNNYFYNLAISMLTKRLRSDGKTVMLAYSNEDSEEERECFRTLLAAKVCAIIFTPVTDQNYDLVRRTMENGIRVTQLYRRVYGNVNAIVFDDEDSAYIAAKHLFEIGCKRPLLIDVSYYNLKSDHVIPNRTNGFLRAVREFGISEYRYFEHTLLETYDPAFEQLFAEFQPDAVLSGNNTFTLELLNLMQKYGLHYPQDVKIVTFDDINWVSHLGLSAIRQPVDQLVEKLYPLIFRTDAPTLIRIKSDLILRMSTTIQPSSTHA</sequence>
<keyword evidence="3" id="KW-0804">Transcription</keyword>
<dbReference type="CDD" id="cd01392">
    <property type="entry name" value="HTH_LacI"/>
    <property type="match status" value="1"/>
</dbReference>
<keyword evidence="1" id="KW-0805">Transcription regulation</keyword>
<accession>A0A9D2DWQ8</accession>
<evidence type="ECO:0000256" key="3">
    <source>
        <dbReference type="ARBA" id="ARBA00023163"/>
    </source>
</evidence>
<dbReference type="Proteomes" id="UP000824044">
    <property type="component" value="Unassembled WGS sequence"/>
</dbReference>
<dbReference type="SUPFAM" id="SSF47413">
    <property type="entry name" value="lambda repressor-like DNA-binding domains"/>
    <property type="match status" value="1"/>
</dbReference>
<dbReference type="GO" id="GO:0000976">
    <property type="term" value="F:transcription cis-regulatory region binding"/>
    <property type="evidence" value="ECO:0007669"/>
    <property type="project" value="TreeGrafter"/>
</dbReference>
<evidence type="ECO:0000259" key="4">
    <source>
        <dbReference type="PROSITE" id="PS50932"/>
    </source>
</evidence>
<protein>
    <submittedName>
        <fullName evidence="5">LacI family transcriptional regulator</fullName>
    </submittedName>
</protein>
<dbReference type="Gene3D" id="1.10.260.40">
    <property type="entry name" value="lambda repressor-like DNA-binding domains"/>
    <property type="match status" value="1"/>
</dbReference>
<dbReference type="InterPro" id="IPR010982">
    <property type="entry name" value="Lambda_DNA-bd_dom_sf"/>
</dbReference>